<evidence type="ECO:0000313" key="2">
    <source>
        <dbReference type="EMBL" id="RKR84046.1"/>
    </source>
</evidence>
<sequence length="211" mass="23167">MNPIYVFWLLFAALLATIGYCNQKFCMLKDLSKAEKQPYSWSRVQLAWWTVIVLSAFTTIMIDRGDAPQLRLSTVILLGISAATIATARSIDAAEDSDPTISRHQDKEGTNFIIDILSDQTGVSIHRFQTVVFNLAFGVWFIAQVMENLHTGPKVDINQVMPDIAQNNLILLGLSSATYAALKTTENKTPASVSGPVVPVVQANLEEQPVG</sequence>
<name>A0A495J4X5_9SPHI</name>
<dbReference type="RefSeq" id="WP_147425696.1">
    <property type="nucleotide sequence ID" value="NZ_RBKU01000001.1"/>
</dbReference>
<organism evidence="2 3">
    <name type="scientific">Mucilaginibacter gracilis</name>
    <dbReference type="NCBI Taxonomy" id="423350"/>
    <lineage>
        <taxon>Bacteria</taxon>
        <taxon>Pseudomonadati</taxon>
        <taxon>Bacteroidota</taxon>
        <taxon>Sphingobacteriia</taxon>
        <taxon>Sphingobacteriales</taxon>
        <taxon>Sphingobacteriaceae</taxon>
        <taxon>Mucilaginibacter</taxon>
    </lineage>
</organism>
<keyword evidence="1" id="KW-0812">Transmembrane</keyword>
<dbReference type="EMBL" id="RBKU01000001">
    <property type="protein sequence ID" value="RKR84046.1"/>
    <property type="molecule type" value="Genomic_DNA"/>
</dbReference>
<protein>
    <submittedName>
        <fullName evidence="2">Uncharacterized protein</fullName>
    </submittedName>
</protein>
<evidence type="ECO:0000256" key="1">
    <source>
        <dbReference type="SAM" id="Phobius"/>
    </source>
</evidence>
<keyword evidence="3" id="KW-1185">Reference proteome</keyword>
<keyword evidence="1" id="KW-1133">Transmembrane helix</keyword>
<dbReference type="AlphaFoldDB" id="A0A495J4X5"/>
<reference evidence="2 3" key="1">
    <citation type="submission" date="2018-10" db="EMBL/GenBank/DDBJ databases">
        <title>Genomic Encyclopedia of Archaeal and Bacterial Type Strains, Phase II (KMG-II): from individual species to whole genera.</title>
        <authorList>
            <person name="Goeker M."/>
        </authorList>
    </citation>
    <scope>NUCLEOTIDE SEQUENCE [LARGE SCALE GENOMIC DNA]</scope>
    <source>
        <strain evidence="2 3">DSM 18602</strain>
    </source>
</reference>
<dbReference type="OrthoDB" id="795005at2"/>
<dbReference type="Proteomes" id="UP000268007">
    <property type="component" value="Unassembled WGS sequence"/>
</dbReference>
<feature type="transmembrane region" description="Helical" evidence="1">
    <location>
        <begin position="45"/>
        <end position="62"/>
    </location>
</feature>
<proteinExistence type="predicted"/>
<accession>A0A495J4X5</accession>
<gene>
    <name evidence="2" type="ORF">BDD43_4265</name>
</gene>
<keyword evidence="1" id="KW-0472">Membrane</keyword>
<comment type="caution">
    <text evidence="2">The sequence shown here is derived from an EMBL/GenBank/DDBJ whole genome shotgun (WGS) entry which is preliminary data.</text>
</comment>
<evidence type="ECO:0000313" key="3">
    <source>
        <dbReference type="Proteomes" id="UP000268007"/>
    </source>
</evidence>